<dbReference type="Pfam" id="PF00075">
    <property type="entry name" value="RNase_H"/>
    <property type="match status" value="1"/>
</dbReference>
<evidence type="ECO:0000259" key="6">
    <source>
        <dbReference type="PROSITE" id="PS50016"/>
    </source>
</evidence>
<dbReference type="InterPro" id="IPR019786">
    <property type="entry name" value="Zinc_finger_PHD-type_CS"/>
</dbReference>
<feature type="compositionally biased region" description="Polar residues" evidence="5">
    <location>
        <begin position="114"/>
        <end position="124"/>
    </location>
</feature>
<feature type="region of interest" description="Disordered" evidence="5">
    <location>
        <begin position="1"/>
        <end position="47"/>
    </location>
</feature>
<dbReference type="GO" id="GO:0008270">
    <property type="term" value="F:zinc ion binding"/>
    <property type="evidence" value="ECO:0007669"/>
    <property type="project" value="UniProtKB-KW"/>
</dbReference>
<dbReference type="SMART" id="SM00343">
    <property type="entry name" value="ZnF_C2HC"/>
    <property type="match status" value="1"/>
</dbReference>
<dbReference type="InterPro" id="IPR000477">
    <property type="entry name" value="RT_dom"/>
</dbReference>
<dbReference type="SUPFAM" id="SSF53098">
    <property type="entry name" value="Ribonuclease H-like"/>
    <property type="match status" value="1"/>
</dbReference>
<feature type="domain" description="RNase H type-1" evidence="9">
    <location>
        <begin position="1267"/>
        <end position="1408"/>
    </location>
</feature>
<evidence type="ECO:0000313" key="10">
    <source>
        <dbReference type="EMBL" id="CAH1251493.1"/>
    </source>
</evidence>
<accession>A0A8J9ZBI8</accession>
<dbReference type="PROSITE" id="PS50879">
    <property type="entry name" value="RNASE_H_1"/>
    <property type="match status" value="1"/>
</dbReference>
<keyword evidence="2 4" id="KW-0863">Zinc-finger</keyword>
<dbReference type="SUPFAM" id="SSF57756">
    <property type="entry name" value="Retrovirus zinc finger-like domains"/>
    <property type="match status" value="1"/>
</dbReference>
<dbReference type="SUPFAM" id="SSF56219">
    <property type="entry name" value="DNase I-like"/>
    <property type="match status" value="1"/>
</dbReference>
<dbReference type="GO" id="GO:0004523">
    <property type="term" value="F:RNA-DNA hybrid ribonuclease activity"/>
    <property type="evidence" value="ECO:0007669"/>
    <property type="project" value="InterPro"/>
</dbReference>
<dbReference type="PANTHER" id="PTHR36688">
    <property type="entry name" value="ENDO/EXONUCLEASE/PHOSPHATASE DOMAIN-CONTAINING PROTEIN"/>
    <property type="match status" value="1"/>
</dbReference>
<dbReference type="Gene3D" id="3.30.420.10">
    <property type="entry name" value="Ribonuclease H-like superfamily/Ribonuclease H"/>
    <property type="match status" value="1"/>
</dbReference>
<dbReference type="OrthoDB" id="10014409at2759"/>
<proteinExistence type="predicted"/>
<dbReference type="PROSITE" id="PS50158">
    <property type="entry name" value="ZF_CCHC"/>
    <property type="match status" value="1"/>
</dbReference>
<dbReference type="InterPro" id="IPR011011">
    <property type="entry name" value="Znf_FYVE_PHD"/>
</dbReference>
<dbReference type="Gene3D" id="3.60.10.10">
    <property type="entry name" value="Endonuclease/exonuclease/phosphatase"/>
    <property type="match status" value="1"/>
</dbReference>
<feature type="compositionally biased region" description="Basic and acidic residues" evidence="5">
    <location>
        <begin position="1"/>
        <end position="29"/>
    </location>
</feature>
<evidence type="ECO:0000256" key="5">
    <source>
        <dbReference type="SAM" id="MobiDB-lite"/>
    </source>
</evidence>
<dbReference type="CDD" id="cd15517">
    <property type="entry name" value="PHD_TCF19_like"/>
    <property type="match status" value="1"/>
</dbReference>
<feature type="compositionally biased region" description="Polar residues" evidence="5">
    <location>
        <begin position="30"/>
        <end position="43"/>
    </location>
</feature>
<dbReference type="InterPro" id="IPR001965">
    <property type="entry name" value="Znf_PHD"/>
</dbReference>
<feature type="domain" description="PHD-type" evidence="6">
    <location>
        <begin position="54"/>
        <end position="109"/>
    </location>
</feature>
<dbReference type="InterPro" id="IPR013083">
    <property type="entry name" value="Znf_RING/FYVE/PHD"/>
</dbReference>
<evidence type="ECO:0000259" key="9">
    <source>
        <dbReference type="PROSITE" id="PS50879"/>
    </source>
</evidence>
<dbReference type="PROSITE" id="PS50878">
    <property type="entry name" value="RT_POL"/>
    <property type="match status" value="1"/>
</dbReference>
<gene>
    <name evidence="10" type="primary">Hypp9077</name>
    <name evidence="10" type="ORF">BLAG_LOCUS11863</name>
</gene>
<feature type="domain" description="CCHC-type" evidence="7">
    <location>
        <begin position="311"/>
        <end position="326"/>
    </location>
</feature>
<keyword evidence="1" id="KW-0479">Metal-binding</keyword>
<evidence type="ECO:0000313" key="11">
    <source>
        <dbReference type="Proteomes" id="UP000838412"/>
    </source>
</evidence>
<dbReference type="EMBL" id="OV696704">
    <property type="protein sequence ID" value="CAH1251493.1"/>
    <property type="molecule type" value="Genomic_DNA"/>
</dbReference>
<dbReference type="SMART" id="SM00249">
    <property type="entry name" value="PHD"/>
    <property type="match status" value="1"/>
</dbReference>
<dbReference type="PANTHER" id="PTHR36688:SF2">
    <property type="entry name" value="ENDONUCLEASE_EXONUCLEASE_PHOSPHATASE DOMAIN-CONTAINING PROTEIN"/>
    <property type="match status" value="1"/>
</dbReference>
<evidence type="ECO:0000256" key="3">
    <source>
        <dbReference type="ARBA" id="ARBA00022833"/>
    </source>
</evidence>
<protein>
    <submittedName>
        <fullName evidence="10">Hypp9077 protein</fullName>
    </submittedName>
</protein>
<dbReference type="InterPro" id="IPR001878">
    <property type="entry name" value="Znf_CCHC"/>
</dbReference>
<reference evidence="10" key="1">
    <citation type="submission" date="2022-01" db="EMBL/GenBank/DDBJ databases">
        <authorList>
            <person name="Braso-Vives M."/>
        </authorList>
    </citation>
    <scope>NUCLEOTIDE SEQUENCE</scope>
</reference>
<keyword evidence="3" id="KW-0862">Zinc</keyword>
<keyword evidence="11" id="KW-1185">Reference proteome</keyword>
<dbReference type="Pfam" id="PF14529">
    <property type="entry name" value="Exo_endo_phos_2"/>
    <property type="match status" value="1"/>
</dbReference>
<dbReference type="Pfam" id="PF00078">
    <property type="entry name" value="RVT_1"/>
    <property type="match status" value="1"/>
</dbReference>
<dbReference type="InterPro" id="IPR052560">
    <property type="entry name" value="RdDP_mobile_element"/>
</dbReference>
<feature type="domain" description="Reverse transcriptase" evidence="8">
    <location>
        <begin position="781"/>
        <end position="1053"/>
    </location>
</feature>
<organism evidence="10 11">
    <name type="scientific">Branchiostoma lanceolatum</name>
    <name type="common">Common lancelet</name>
    <name type="synonym">Amphioxus lanceolatum</name>
    <dbReference type="NCBI Taxonomy" id="7740"/>
    <lineage>
        <taxon>Eukaryota</taxon>
        <taxon>Metazoa</taxon>
        <taxon>Chordata</taxon>
        <taxon>Cephalochordata</taxon>
        <taxon>Leptocardii</taxon>
        <taxon>Amphioxiformes</taxon>
        <taxon>Branchiostomatidae</taxon>
        <taxon>Branchiostoma</taxon>
    </lineage>
</organism>
<dbReference type="InterPro" id="IPR019787">
    <property type="entry name" value="Znf_PHD-finger"/>
</dbReference>
<dbReference type="InterPro" id="IPR036397">
    <property type="entry name" value="RNaseH_sf"/>
</dbReference>
<dbReference type="PROSITE" id="PS01359">
    <property type="entry name" value="ZF_PHD_1"/>
    <property type="match status" value="1"/>
</dbReference>
<evidence type="ECO:0000259" key="8">
    <source>
        <dbReference type="PROSITE" id="PS50878"/>
    </source>
</evidence>
<name>A0A8J9ZBI8_BRALA</name>
<dbReference type="GO" id="GO:0003676">
    <property type="term" value="F:nucleic acid binding"/>
    <property type="evidence" value="ECO:0007669"/>
    <property type="project" value="InterPro"/>
</dbReference>
<dbReference type="CDD" id="cd09276">
    <property type="entry name" value="Rnase_HI_RT_non_LTR"/>
    <property type="match status" value="1"/>
</dbReference>
<feature type="region of interest" description="Disordered" evidence="5">
    <location>
        <begin position="114"/>
        <end position="137"/>
    </location>
</feature>
<dbReference type="Gene3D" id="3.30.40.10">
    <property type="entry name" value="Zinc/RING finger domain, C3HC4 (zinc finger)"/>
    <property type="match status" value="1"/>
</dbReference>
<dbReference type="PROSITE" id="PS50016">
    <property type="entry name" value="ZF_PHD_2"/>
    <property type="match status" value="1"/>
</dbReference>
<evidence type="ECO:0000256" key="2">
    <source>
        <dbReference type="ARBA" id="ARBA00022771"/>
    </source>
</evidence>
<evidence type="ECO:0000259" key="7">
    <source>
        <dbReference type="PROSITE" id="PS50158"/>
    </source>
</evidence>
<dbReference type="CDD" id="cd01650">
    <property type="entry name" value="RT_nLTR_like"/>
    <property type="match status" value="1"/>
</dbReference>
<dbReference type="InterPro" id="IPR036875">
    <property type="entry name" value="Znf_CCHC_sf"/>
</dbReference>
<dbReference type="SUPFAM" id="SSF57903">
    <property type="entry name" value="FYVE/PHD zinc finger"/>
    <property type="match status" value="1"/>
</dbReference>
<dbReference type="InterPro" id="IPR005135">
    <property type="entry name" value="Endo/exonuclease/phosphatase"/>
</dbReference>
<evidence type="ECO:0000256" key="1">
    <source>
        <dbReference type="ARBA" id="ARBA00022723"/>
    </source>
</evidence>
<dbReference type="Proteomes" id="UP000838412">
    <property type="component" value="Chromosome 19"/>
</dbReference>
<dbReference type="InterPro" id="IPR036691">
    <property type="entry name" value="Endo/exonu/phosph_ase_sf"/>
</dbReference>
<dbReference type="InterPro" id="IPR002156">
    <property type="entry name" value="RNaseH_domain"/>
</dbReference>
<evidence type="ECO:0000256" key="4">
    <source>
        <dbReference type="PROSITE-ProRule" id="PRU00047"/>
    </source>
</evidence>
<dbReference type="InterPro" id="IPR012337">
    <property type="entry name" value="RNaseH-like_sf"/>
</dbReference>
<sequence length="1581" mass="179881">MSLSLRDQDIKKTQEKSRNKTRVDSEHPLQTRSRTTSNRNQSVDPLPVIQEEEEEICVCGTDHPEGGRWICCDTCNLWWHNNCAKLSHKVCDFLQKNNEPYHCAHCISKDLDNKQNTSGSGNNNKLHEEETTEDPQVDPRKHIVIVDGIPKPECYKNSGKILAEIVRNKPHCAHNINLAYLLPRGGIAIHCKNTKTTEDLLQPWAEGAFDTKGEQLTTHKTNQTYGRKAILKNVPVEATEEEIEQNILELTGNHVKVHRYRYQDTGKLLRVARIDATHNGQLNNLFLQTITIRGETVTVEPYRSKKATPIRCYNCQKLGHIAKLCKVTACCIKCGGPKHHPTPCKPKSDKRGGGVAIATKEHVKTMEIELDKTIHADITAANIYTDSTSFILISAYVPPENKEAMHELTHTLKPLLDNRKPVILCGDLNARHPAWGNDKDNQLGHILNSFLLANSLHIMNNHCPTRDNSIIDLTITNRLATKMIDKWRVQPEVQLKTDHNLITMQVGTKKEDVKVQRWDLRNVDWKKWEETTHNQFRDWLQQHNNTESEHIDELYETFKATLNRCTDGIINKKTISTHSKGHWNPALEEQMKTTKTALRKFHRRRDTHNLNKYLKEKETLTHMEEEALSKHWDEQLKSMDPKQPQAFWKTIKSHLKKNTKTAVQPLKLPNGEVAVTDQEIAQVATETYAPCEVDMYGNLTKWKHNVTNAVQAIIQHESQSTNDDEEQEDPLNADLELEEVQAAINRMNTNSAPSPIEGIHPIMIKKGGPTLVQALLHMLQTIWKHGQLPKQMKQDTKVLIRKPGKDSYNQIKSYRPITLSSVIGKIMERMINSRLTWWADVNNHLAPTQEAYRRNRCASHGVLRLTQNITEGWKQNKTTVAVFADYESCFDRIWQEGLLYKVITKGVKGRMLCYLNTFLRDRETSFRVNSITTQPQQSKVGIPQGAVLSTTLCNLYTADAYTNSNLDNFQYADDAAAWKTGDDIKAVRESVEEGMSKVIHEWCPLWNMKVAHDKTKAMIFPPPHADRTNTADLKINNKDVQVVNDFKLVGVTLDKQLTFEKHIKTTQTKAFKALKAISIVTQATNNPNQQAQILLYNTLVRPILDYAAECTVSAMDKLEKAYTPVQRQALLAATGCLERTSTEALEAITGVPPIDIHLTCRQAQSYLRMATKHTGNPIYDAITLMKSQKTANQTGSQLHLLQTRFNELREELEEHTVDKEPYYDRRLPPFVMGTITGSFTPTTHTTGGKDKARDDIIHMLQNISDNRQPTTVVFTDGSALGNPGPTGSAAVIYEQWGSTEPFAVRKPVASRSNNYEGELEGLHLAIETLSRRPSTANHVLILCDCKAAIESVTGIQQVTAYNNLVHSIRNKLRSLHLQGHTIQFTWCPGHMGIPGNEIADKEAKLAAAEAANTQMNASWTRQQATKHIETQALMRWDRRIKLNTKSEYMQKIAMNMKKKGKALGKRRTQININRIVSGHTKLNAYQNWKNPETSPNCPNCDAPETTNHFLYHCARYERERHLMLQEIESIYETYGTPAENRHTDIVTLAGMREDLTDVINTQMYRTFSQYIESTRRFDVLN</sequence>